<dbReference type="Proteomes" id="UP000184339">
    <property type="component" value="Unassembled WGS sequence"/>
</dbReference>
<reference evidence="3" key="1">
    <citation type="submission" date="2016-11" db="EMBL/GenBank/DDBJ databases">
        <authorList>
            <person name="Varghese N."/>
            <person name="Submissions S."/>
        </authorList>
    </citation>
    <scope>NUCLEOTIDE SEQUENCE [LARGE SCALE GENOMIC DNA]</scope>
    <source>
        <strain evidence="3">Sac-22</strain>
    </source>
</reference>
<dbReference type="RefSeq" id="WP_139260400.1">
    <property type="nucleotide sequence ID" value="NZ_FRCX01000003.1"/>
</dbReference>
<evidence type="ECO:0000256" key="1">
    <source>
        <dbReference type="SAM" id="Phobius"/>
    </source>
</evidence>
<dbReference type="AlphaFoldDB" id="A0A1M7MAX2"/>
<keyword evidence="1" id="KW-1133">Transmembrane helix</keyword>
<protein>
    <submittedName>
        <fullName evidence="2">Uncharacterized protein</fullName>
    </submittedName>
</protein>
<dbReference type="OrthoDB" id="8779290at2"/>
<accession>A0A1M7MAX2</accession>
<sequence>MNPTSLDKQSGAADDGHIARIVRLETQMENVTSVLSSLQHGQQALQRTQEQNQQAMMAQFVALRDRIDAVQQYTMDRLDRLDARTTERIDKLTFWMIGFTVSNLIAVLGIVVRLAVT</sequence>
<organism evidence="2 3">
    <name type="scientific">Duganella sacchari</name>
    <dbReference type="NCBI Taxonomy" id="551987"/>
    <lineage>
        <taxon>Bacteria</taxon>
        <taxon>Pseudomonadati</taxon>
        <taxon>Pseudomonadota</taxon>
        <taxon>Betaproteobacteria</taxon>
        <taxon>Burkholderiales</taxon>
        <taxon>Oxalobacteraceae</taxon>
        <taxon>Telluria group</taxon>
        <taxon>Duganella</taxon>
    </lineage>
</organism>
<keyword evidence="3" id="KW-1185">Reference proteome</keyword>
<proteinExistence type="predicted"/>
<evidence type="ECO:0000313" key="3">
    <source>
        <dbReference type="Proteomes" id="UP000184339"/>
    </source>
</evidence>
<gene>
    <name evidence="2" type="ORF">SAMN05192549_10394</name>
</gene>
<keyword evidence="1" id="KW-0472">Membrane</keyword>
<evidence type="ECO:0000313" key="2">
    <source>
        <dbReference type="EMBL" id="SHM87909.1"/>
    </source>
</evidence>
<name>A0A1M7MAX2_9BURK</name>
<dbReference type="EMBL" id="FRCX01000003">
    <property type="protein sequence ID" value="SHM87909.1"/>
    <property type="molecule type" value="Genomic_DNA"/>
</dbReference>
<feature type="transmembrane region" description="Helical" evidence="1">
    <location>
        <begin position="94"/>
        <end position="116"/>
    </location>
</feature>
<keyword evidence="1" id="KW-0812">Transmembrane</keyword>